<dbReference type="GO" id="GO:0062129">
    <property type="term" value="C:chitin-based extracellular matrix"/>
    <property type="evidence" value="ECO:0000318"/>
    <property type="project" value="GO_Central"/>
</dbReference>
<feature type="chain" id="PRO_5003240423" description="Cuticular protein" evidence="3">
    <location>
        <begin position="17"/>
        <end position="211"/>
    </location>
</feature>
<evidence type="ECO:0000256" key="1">
    <source>
        <dbReference type="ARBA" id="ARBA00022460"/>
    </source>
</evidence>
<dbReference type="EMBL" id="GL732526">
    <property type="protein sequence ID" value="EFX88262.1"/>
    <property type="molecule type" value="Genomic_DNA"/>
</dbReference>
<evidence type="ECO:0000256" key="3">
    <source>
        <dbReference type="SAM" id="SignalP"/>
    </source>
</evidence>
<accession>E9FXI3</accession>
<evidence type="ECO:0000256" key="2">
    <source>
        <dbReference type="PROSITE-ProRule" id="PRU00497"/>
    </source>
</evidence>
<dbReference type="HOGENOM" id="CLU_1391514_0_0_1"/>
<dbReference type="Proteomes" id="UP000000305">
    <property type="component" value="Unassembled WGS sequence"/>
</dbReference>
<name>E9FXI3_DAPPU</name>
<dbReference type="GO" id="GO:0008010">
    <property type="term" value="F:structural constituent of chitin-based larval cuticle"/>
    <property type="evidence" value="ECO:0000318"/>
    <property type="project" value="GO_Central"/>
</dbReference>
<dbReference type="Pfam" id="PF00379">
    <property type="entry name" value="Chitin_bind_4"/>
    <property type="match status" value="1"/>
</dbReference>
<keyword evidence="1 2" id="KW-0193">Cuticle</keyword>
<keyword evidence="3" id="KW-0732">Signal</keyword>
<dbReference type="InterPro" id="IPR031311">
    <property type="entry name" value="CHIT_BIND_RR_consensus"/>
</dbReference>
<dbReference type="AlphaFoldDB" id="E9FXI3"/>
<dbReference type="OrthoDB" id="7255276at2759"/>
<reference evidence="4 5" key="1">
    <citation type="journal article" date="2011" name="Science">
        <title>The ecoresponsive genome of Daphnia pulex.</title>
        <authorList>
            <person name="Colbourne J.K."/>
            <person name="Pfrender M.E."/>
            <person name="Gilbert D."/>
            <person name="Thomas W.K."/>
            <person name="Tucker A."/>
            <person name="Oakley T.H."/>
            <person name="Tokishita S."/>
            <person name="Aerts A."/>
            <person name="Arnold G.J."/>
            <person name="Basu M.K."/>
            <person name="Bauer D.J."/>
            <person name="Caceres C.E."/>
            <person name="Carmel L."/>
            <person name="Casola C."/>
            <person name="Choi J.H."/>
            <person name="Detter J.C."/>
            <person name="Dong Q."/>
            <person name="Dusheyko S."/>
            <person name="Eads B.D."/>
            <person name="Frohlich T."/>
            <person name="Geiler-Samerotte K.A."/>
            <person name="Gerlach D."/>
            <person name="Hatcher P."/>
            <person name="Jogdeo S."/>
            <person name="Krijgsveld J."/>
            <person name="Kriventseva E.V."/>
            <person name="Kultz D."/>
            <person name="Laforsch C."/>
            <person name="Lindquist E."/>
            <person name="Lopez J."/>
            <person name="Manak J.R."/>
            <person name="Muller J."/>
            <person name="Pangilinan J."/>
            <person name="Patwardhan R.P."/>
            <person name="Pitluck S."/>
            <person name="Pritham E.J."/>
            <person name="Rechtsteiner A."/>
            <person name="Rho M."/>
            <person name="Rogozin I.B."/>
            <person name="Sakarya O."/>
            <person name="Salamov A."/>
            <person name="Schaack S."/>
            <person name="Shapiro H."/>
            <person name="Shiga Y."/>
            <person name="Skalitzky C."/>
            <person name="Smith Z."/>
            <person name="Souvorov A."/>
            <person name="Sung W."/>
            <person name="Tang Z."/>
            <person name="Tsuchiya D."/>
            <person name="Tu H."/>
            <person name="Vos H."/>
            <person name="Wang M."/>
            <person name="Wolf Y.I."/>
            <person name="Yamagata H."/>
            <person name="Yamada T."/>
            <person name="Ye Y."/>
            <person name="Shaw J.R."/>
            <person name="Andrews J."/>
            <person name="Crease T.J."/>
            <person name="Tang H."/>
            <person name="Lucas S.M."/>
            <person name="Robertson H.M."/>
            <person name="Bork P."/>
            <person name="Koonin E.V."/>
            <person name="Zdobnov E.M."/>
            <person name="Grigoriev I.V."/>
            <person name="Lynch M."/>
            <person name="Boore J.L."/>
        </authorList>
    </citation>
    <scope>NUCLEOTIDE SEQUENCE [LARGE SCALE GENOMIC DNA]</scope>
</reference>
<dbReference type="InterPro" id="IPR000618">
    <property type="entry name" value="Insect_cuticle"/>
</dbReference>
<dbReference type="PROSITE" id="PS00233">
    <property type="entry name" value="CHIT_BIND_RR_1"/>
    <property type="match status" value="1"/>
</dbReference>
<dbReference type="InParanoid" id="E9FXI3"/>
<gene>
    <name evidence="4" type="ORF">DAPPUDRAFT_305522</name>
</gene>
<evidence type="ECO:0000313" key="5">
    <source>
        <dbReference type="Proteomes" id="UP000000305"/>
    </source>
</evidence>
<protein>
    <recommendedName>
        <fullName evidence="6">Cuticular protein</fullName>
    </recommendedName>
</protein>
<evidence type="ECO:0008006" key="6">
    <source>
        <dbReference type="Google" id="ProtNLM"/>
    </source>
</evidence>
<organism evidence="4 5">
    <name type="scientific">Daphnia pulex</name>
    <name type="common">Water flea</name>
    <dbReference type="NCBI Taxonomy" id="6669"/>
    <lineage>
        <taxon>Eukaryota</taxon>
        <taxon>Metazoa</taxon>
        <taxon>Ecdysozoa</taxon>
        <taxon>Arthropoda</taxon>
        <taxon>Crustacea</taxon>
        <taxon>Branchiopoda</taxon>
        <taxon>Diplostraca</taxon>
        <taxon>Cladocera</taxon>
        <taxon>Anomopoda</taxon>
        <taxon>Daphniidae</taxon>
        <taxon>Daphnia</taxon>
    </lineage>
</organism>
<dbReference type="KEGG" id="dpx:DAPPUDRAFT_305522"/>
<feature type="signal peptide" evidence="3">
    <location>
        <begin position="1"/>
        <end position="16"/>
    </location>
</feature>
<proteinExistence type="predicted"/>
<dbReference type="PROSITE" id="PS51155">
    <property type="entry name" value="CHIT_BIND_RR_2"/>
    <property type="match status" value="1"/>
</dbReference>
<dbReference type="PhylomeDB" id="E9FXI3"/>
<sequence length="211" mass="23201">MISIVILACLATMAMSAPTETKTVINVDGPDGHHVQTGEPGKAVSGYFTSRNSDGVEEKTIYEADERGFRATGAHLPVAPGVFPVQRYSAFPSVYPVAPVLPSYGYRYAPENYYPYYYPSFVSGKYGSAKDYLSSIYDGGYRTGEDFSELSMTREEMAEAEEQLEQITPEELAVLTERGPLTPFFLPMILANKKNIIMMMIANKILTAMGG</sequence>
<evidence type="ECO:0000313" key="4">
    <source>
        <dbReference type="EMBL" id="EFX88262.1"/>
    </source>
</evidence>
<keyword evidence="5" id="KW-1185">Reference proteome</keyword>